<evidence type="ECO:0000256" key="3">
    <source>
        <dbReference type="ARBA" id="ARBA00022989"/>
    </source>
</evidence>
<feature type="transmembrane region" description="Helical" evidence="5">
    <location>
        <begin position="426"/>
        <end position="443"/>
    </location>
</feature>
<gene>
    <name evidence="7" type="ORF">EII33_09105</name>
</gene>
<dbReference type="InterPro" id="IPR007016">
    <property type="entry name" value="O-antigen_ligase-rel_domated"/>
</dbReference>
<feature type="transmembrane region" description="Helical" evidence="5">
    <location>
        <begin position="7"/>
        <end position="28"/>
    </location>
</feature>
<feature type="transmembrane region" description="Helical" evidence="5">
    <location>
        <begin position="455"/>
        <end position="475"/>
    </location>
</feature>
<proteinExistence type="predicted"/>
<feature type="transmembrane region" description="Helical" evidence="5">
    <location>
        <begin position="115"/>
        <end position="134"/>
    </location>
</feature>
<comment type="subcellular location">
    <subcellularLocation>
        <location evidence="1">Membrane</location>
        <topology evidence="1">Multi-pass membrane protein</topology>
    </subcellularLocation>
</comment>
<organism evidence="7 8">
    <name type="scientific">Prevotella heparinolytica</name>
    <dbReference type="NCBI Taxonomy" id="28113"/>
    <lineage>
        <taxon>Bacteria</taxon>
        <taxon>Pseudomonadati</taxon>
        <taxon>Bacteroidota</taxon>
        <taxon>Bacteroidia</taxon>
        <taxon>Bacteroidales</taxon>
        <taxon>Bacteroidaceae</taxon>
        <taxon>Bacteroides</taxon>
    </lineage>
</organism>
<dbReference type="PANTHER" id="PTHR37422">
    <property type="entry name" value="TEICHURONIC ACID BIOSYNTHESIS PROTEIN TUAE"/>
    <property type="match status" value="1"/>
</dbReference>
<keyword evidence="2 5" id="KW-0812">Transmembrane</keyword>
<feature type="transmembrane region" description="Helical" evidence="5">
    <location>
        <begin position="84"/>
        <end position="103"/>
    </location>
</feature>
<reference evidence="7 8" key="1">
    <citation type="submission" date="2018-11" db="EMBL/GenBank/DDBJ databases">
        <title>Genomes From Bacteria Associated with the Canine Oral Cavity: a Test Case for Automated Genome-Based Taxonomic Assignment.</title>
        <authorList>
            <person name="Coil D.A."/>
            <person name="Jospin G."/>
            <person name="Darling A.E."/>
            <person name="Wallis C."/>
            <person name="Davis I.J."/>
            <person name="Harris S."/>
            <person name="Eisen J.A."/>
            <person name="Holcombe L.J."/>
            <person name="O'Flynn C."/>
        </authorList>
    </citation>
    <scope>NUCLEOTIDE SEQUENCE [LARGE SCALE GENOMIC DNA]</scope>
    <source>
        <strain evidence="7 8">OH1047_COT-310</strain>
    </source>
</reference>
<dbReference type="PANTHER" id="PTHR37422:SF17">
    <property type="entry name" value="O-ANTIGEN LIGASE"/>
    <property type="match status" value="1"/>
</dbReference>
<feature type="transmembrane region" description="Helical" evidence="5">
    <location>
        <begin position="59"/>
        <end position="78"/>
    </location>
</feature>
<keyword evidence="4 5" id="KW-0472">Membrane</keyword>
<dbReference type="GO" id="GO:0016874">
    <property type="term" value="F:ligase activity"/>
    <property type="evidence" value="ECO:0007669"/>
    <property type="project" value="UniProtKB-KW"/>
</dbReference>
<evidence type="ECO:0000313" key="8">
    <source>
        <dbReference type="Proteomes" id="UP000279562"/>
    </source>
</evidence>
<name>A0A3P2A3T3_9BACE</name>
<dbReference type="EMBL" id="RQYF01000042">
    <property type="protein sequence ID" value="RRD89999.1"/>
    <property type="molecule type" value="Genomic_DNA"/>
</dbReference>
<feature type="transmembrane region" description="Helical" evidence="5">
    <location>
        <begin position="34"/>
        <end position="52"/>
    </location>
</feature>
<feature type="transmembrane region" description="Helical" evidence="5">
    <location>
        <begin position="276"/>
        <end position="291"/>
    </location>
</feature>
<dbReference type="RefSeq" id="WP_125239456.1">
    <property type="nucleotide sequence ID" value="NZ_RQYF01000042.1"/>
</dbReference>
<feature type="domain" description="O-antigen ligase-related" evidence="6">
    <location>
        <begin position="260"/>
        <end position="400"/>
    </location>
</feature>
<feature type="transmembrane region" description="Helical" evidence="5">
    <location>
        <begin position="388"/>
        <end position="414"/>
    </location>
</feature>
<evidence type="ECO:0000313" key="7">
    <source>
        <dbReference type="EMBL" id="RRD89999.1"/>
    </source>
</evidence>
<sequence length="492" mass="55460">MLTSNRDIPIGTISSAVVAAGLFAIAYYCMRGQAIGAFAVAGIPLAALWFSVSVRYPIISLFTYGATACFWGAIARRLERFTNISALLEVTLIYFFACMLFHALTTRDFQWKRAFNPLTVGFFVWFVYCFIELVNPSALTEAWINSRSFYPNMVLLAIFCSVLFTKYNYLKYLINGLAIFVILTFIKMMIQKELGFDEYEIRWLMAGSYRTHLLSSGTRYFSTFSDAGNFGSNMGGFGLMYAILAIYTGSKKFKLFYSFVSALAIVGMFMSGTRGAMIVPLGGMILFTIIAKNIKMTAIVGACAIVIYLFFAHTYIGEGNQYVRRMRTAFKPSEDASLNVRLENQKLIAEYLKDKPFGEGMGLAGVESRKYGERYITEIPVDSYYVKIWVQTGIVGILLHVGIFVLLILWGCYVIMFRVKTAKIRYILSAMICSLFGLMLSAYGNQFFGQPNTQFLLFTFMACILNGSYIECDFLESRQKKQSVKTLKTISV</sequence>
<accession>A0A3P2A3T3</accession>
<dbReference type="AlphaFoldDB" id="A0A3P2A3T3"/>
<evidence type="ECO:0000259" key="6">
    <source>
        <dbReference type="Pfam" id="PF04932"/>
    </source>
</evidence>
<evidence type="ECO:0000256" key="4">
    <source>
        <dbReference type="ARBA" id="ARBA00023136"/>
    </source>
</evidence>
<keyword evidence="7" id="KW-0436">Ligase</keyword>
<evidence type="ECO:0000256" key="2">
    <source>
        <dbReference type="ARBA" id="ARBA00022692"/>
    </source>
</evidence>
<evidence type="ECO:0000256" key="1">
    <source>
        <dbReference type="ARBA" id="ARBA00004141"/>
    </source>
</evidence>
<feature type="transmembrane region" description="Helical" evidence="5">
    <location>
        <begin position="230"/>
        <end position="248"/>
    </location>
</feature>
<feature type="transmembrane region" description="Helical" evidence="5">
    <location>
        <begin position="172"/>
        <end position="190"/>
    </location>
</feature>
<keyword evidence="8" id="KW-1185">Reference proteome</keyword>
<dbReference type="Proteomes" id="UP000279562">
    <property type="component" value="Unassembled WGS sequence"/>
</dbReference>
<comment type="caution">
    <text evidence="7">The sequence shown here is derived from an EMBL/GenBank/DDBJ whole genome shotgun (WGS) entry which is preliminary data.</text>
</comment>
<feature type="transmembrane region" description="Helical" evidence="5">
    <location>
        <begin position="298"/>
        <end position="316"/>
    </location>
</feature>
<dbReference type="GO" id="GO:0016020">
    <property type="term" value="C:membrane"/>
    <property type="evidence" value="ECO:0007669"/>
    <property type="project" value="UniProtKB-SubCell"/>
</dbReference>
<protein>
    <submittedName>
        <fullName evidence="7">O-antigen ligase domain-containing protein</fullName>
    </submittedName>
</protein>
<evidence type="ECO:0000256" key="5">
    <source>
        <dbReference type="SAM" id="Phobius"/>
    </source>
</evidence>
<dbReference type="InterPro" id="IPR051533">
    <property type="entry name" value="WaaL-like"/>
</dbReference>
<feature type="transmembrane region" description="Helical" evidence="5">
    <location>
        <begin position="149"/>
        <end position="165"/>
    </location>
</feature>
<dbReference type="Pfam" id="PF04932">
    <property type="entry name" value="Wzy_C"/>
    <property type="match status" value="1"/>
</dbReference>
<keyword evidence="3 5" id="KW-1133">Transmembrane helix</keyword>